<dbReference type="PANTHER" id="PTHR43260:SF1">
    <property type="entry name" value="KSDD-LIKE STEROID DEHYDROGENASE RV0785"/>
    <property type="match status" value="1"/>
</dbReference>
<dbReference type="PANTHER" id="PTHR43260">
    <property type="entry name" value="3-KETOSTEROID-DELTA-1-DEHYDROGENASE"/>
    <property type="match status" value="1"/>
</dbReference>
<protein>
    <recommendedName>
        <fullName evidence="3">FAD-dependent oxidoreductase 2 FAD binding domain-containing protein</fullName>
    </recommendedName>
</protein>
<comment type="caution">
    <text evidence="1">The sequence shown here is derived from an EMBL/GenBank/DDBJ whole genome shotgun (WGS) entry which is preliminary data.</text>
</comment>
<evidence type="ECO:0000313" key="2">
    <source>
        <dbReference type="Proteomes" id="UP000482800"/>
    </source>
</evidence>
<dbReference type="Proteomes" id="UP000482800">
    <property type="component" value="Unassembled WGS sequence"/>
</dbReference>
<proteinExistence type="predicted"/>
<dbReference type="InterPro" id="IPR036188">
    <property type="entry name" value="FAD/NAD-bd_sf"/>
</dbReference>
<dbReference type="AlphaFoldDB" id="A0A6V8KML2"/>
<evidence type="ECO:0000313" key="1">
    <source>
        <dbReference type="EMBL" id="GFJ82967.1"/>
    </source>
</evidence>
<organism evidence="1 2">
    <name type="scientific">Phytohabitans houttuyneae</name>
    <dbReference type="NCBI Taxonomy" id="1076126"/>
    <lineage>
        <taxon>Bacteria</taxon>
        <taxon>Bacillati</taxon>
        <taxon>Actinomycetota</taxon>
        <taxon>Actinomycetes</taxon>
        <taxon>Micromonosporales</taxon>
        <taxon>Micromonosporaceae</taxon>
    </lineage>
</organism>
<accession>A0A6V8KML2</accession>
<sequence>MYAAGEVAGFGGGGMHGYNSLEGTFLGGCLFSGRVAGRAAATAVG</sequence>
<reference evidence="1 2" key="1">
    <citation type="submission" date="2020-03" db="EMBL/GenBank/DDBJ databases">
        <title>Whole genome shotgun sequence of Phytohabitans houttuyneae NBRC 108639.</title>
        <authorList>
            <person name="Komaki H."/>
            <person name="Tamura T."/>
        </authorList>
    </citation>
    <scope>NUCLEOTIDE SEQUENCE [LARGE SCALE GENOMIC DNA]</scope>
    <source>
        <strain evidence="1 2">NBRC 108639</strain>
    </source>
</reference>
<gene>
    <name evidence="1" type="ORF">Phou_071470</name>
</gene>
<dbReference type="GO" id="GO:0016627">
    <property type="term" value="F:oxidoreductase activity, acting on the CH-CH group of donors"/>
    <property type="evidence" value="ECO:0007669"/>
    <property type="project" value="InterPro"/>
</dbReference>
<dbReference type="InterPro" id="IPR014614">
    <property type="entry name" value="KsdD_DH"/>
</dbReference>
<evidence type="ECO:0008006" key="3">
    <source>
        <dbReference type="Google" id="ProtNLM"/>
    </source>
</evidence>
<name>A0A6V8KML2_9ACTN</name>
<keyword evidence="2" id="KW-1185">Reference proteome</keyword>
<dbReference type="EMBL" id="BLPF01000002">
    <property type="protein sequence ID" value="GFJ82967.1"/>
    <property type="molecule type" value="Genomic_DNA"/>
</dbReference>
<reference evidence="1 2" key="2">
    <citation type="submission" date="2020-03" db="EMBL/GenBank/DDBJ databases">
        <authorList>
            <person name="Ichikawa N."/>
            <person name="Kimura A."/>
            <person name="Kitahashi Y."/>
            <person name="Uohara A."/>
        </authorList>
    </citation>
    <scope>NUCLEOTIDE SEQUENCE [LARGE SCALE GENOMIC DNA]</scope>
    <source>
        <strain evidence="1 2">NBRC 108639</strain>
    </source>
</reference>
<dbReference type="Gene3D" id="3.50.50.60">
    <property type="entry name" value="FAD/NAD(P)-binding domain"/>
    <property type="match status" value="1"/>
</dbReference>